<dbReference type="InterPro" id="IPR029058">
    <property type="entry name" value="AB_hydrolase_fold"/>
</dbReference>
<dbReference type="AlphaFoldDB" id="A0A6A6F6C2"/>
<gene>
    <name evidence="2" type="ORF">CERZMDRAFT_101595</name>
</gene>
<keyword evidence="1" id="KW-0378">Hydrolase</keyword>
<dbReference type="Gene3D" id="3.40.50.1820">
    <property type="entry name" value="alpha/beta hydrolase"/>
    <property type="match status" value="1"/>
</dbReference>
<dbReference type="InterPro" id="IPR050261">
    <property type="entry name" value="FrsA_esterase"/>
</dbReference>
<sequence>MPRRDVELKIIDQVTLREWFHTPSNDHQTSSDTTSATLPEVGPKRLLPCLIIYSSTTIAALGPPTSEPGCPEREIVPWEQQSDLSDAVTYLQVECSDLIDPDSIAVWGYSFAGGHVITVGASDPRIRAVIAAAPVSSLAAPEAYSYFSQYEKINNPSSNWIDDMGLRISYLSLFLEAQEHIQYISPLSLLMLVMDRDATAMTELELEAYEKAREPKELPILKGGHFDPFADGNLAETVEEQVEILRRWVVSS</sequence>
<dbReference type="GO" id="GO:0016788">
    <property type="term" value="F:hydrolase activity, acting on ester bonds"/>
    <property type="evidence" value="ECO:0007669"/>
    <property type="project" value="UniProtKB-ARBA"/>
</dbReference>
<evidence type="ECO:0000313" key="3">
    <source>
        <dbReference type="Proteomes" id="UP000799539"/>
    </source>
</evidence>
<keyword evidence="3" id="KW-1185">Reference proteome</keyword>
<evidence type="ECO:0000313" key="2">
    <source>
        <dbReference type="EMBL" id="KAF2208141.1"/>
    </source>
</evidence>
<protein>
    <recommendedName>
        <fullName evidence="4">Peptidase S9 prolyl oligopeptidase catalytic domain-containing protein</fullName>
    </recommendedName>
</protein>
<name>A0A6A6F6C2_9PEZI</name>
<proteinExistence type="predicted"/>
<organism evidence="2 3">
    <name type="scientific">Cercospora zeae-maydis SCOH1-5</name>
    <dbReference type="NCBI Taxonomy" id="717836"/>
    <lineage>
        <taxon>Eukaryota</taxon>
        <taxon>Fungi</taxon>
        <taxon>Dikarya</taxon>
        <taxon>Ascomycota</taxon>
        <taxon>Pezizomycotina</taxon>
        <taxon>Dothideomycetes</taxon>
        <taxon>Dothideomycetidae</taxon>
        <taxon>Mycosphaerellales</taxon>
        <taxon>Mycosphaerellaceae</taxon>
        <taxon>Cercospora</taxon>
    </lineage>
</organism>
<evidence type="ECO:0008006" key="4">
    <source>
        <dbReference type="Google" id="ProtNLM"/>
    </source>
</evidence>
<evidence type="ECO:0000256" key="1">
    <source>
        <dbReference type="ARBA" id="ARBA00022801"/>
    </source>
</evidence>
<accession>A0A6A6F6C2</accession>
<dbReference type="OrthoDB" id="2498029at2759"/>
<dbReference type="EMBL" id="ML992696">
    <property type="protein sequence ID" value="KAF2208141.1"/>
    <property type="molecule type" value="Genomic_DNA"/>
</dbReference>
<dbReference type="SUPFAM" id="SSF53474">
    <property type="entry name" value="alpha/beta-Hydrolases"/>
    <property type="match status" value="1"/>
</dbReference>
<dbReference type="PANTHER" id="PTHR22946">
    <property type="entry name" value="DIENELACTONE HYDROLASE DOMAIN-CONTAINING PROTEIN-RELATED"/>
    <property type="match status" value="1"/>
</dbReference>
<dbReference type="PANTHER" id="PTHR22946:SF9">
    <property type="entry name" value="POLYKETIDE TRANSFERASE AF380"/>
    <property type="match status" value="1"/>
</dbReference>
<reference evidence="2" key="1">
    <citation type="journal article" date="2020" name="Stud. Mycol.">
        <title>101 Dothideomycetes genomes: a test case for predicting lifestyles and emergence of pathogens.</title>
        <authorList>
            <person name="Haridas S."/>
            <person name="Albert R."/>
            <person name="Binder M."/>
            <person name="Bloem J."/>
            <person name="Labutti K."/>
            <person name="Salamov A."/>
            <person name="Andreopoulos B."/>
            <person name="Baker S."/>
            <person name="Barry K."/>
            <person name="Bills G."/>
            <person name="Bluhm B."/>
            <person name="Cannon C."/>
            <person name="Castanera R."/>
            <person name="Culley D."/>
            <person name="Daum C."/>
            <person name="Ezra D."/>
            <person name="Gonzalez J."/>
            <person name="Henrissat B."/>
            <person name="Kuo A."/>
            <person name="Liang C."/>
            <person name="Lipzen A."/>
            <person name="Lutzoni F."/>
            <person name="Magnuson J."/>
            <person name="Mondo S."/>
            <person name="Nolan M."/>
            <person name="Ohm R."/>
            <person name="Pangilinan J."/>
            <person name="Park H.-J."/>
            <person name="Ramirez L."/>
            <person name="Alfaro M."/>
            <person name="Sun H."/>
            <person name="Tritt A."/>
            <person name="Yoshinaga Y."/>
            <person name="Zwiers L.-H."/>
            <person name="Turgeon B."/>
            <person name="Goodwin S."/>
            <person name="Spatafora J."/>
            <person name="Crous P."/>
            <person name="Grigoriev I."/>
        </authorList>
    </citation>
    <scope>NUCLEOTIDE SEQUENCE</scope>
    <source>
        <strain evidence="2">SCOH1-5</strain>
    </source>
</reference>
<dbReference type="Proteomes" id="UP000799539">
    <property type="component" value="Unassembled WGS sequence"/>
</dbReference>